<name>A0A6J6V4P3_9ZZZZ</name>
<evidence type="ECO:0000256" key="3">
    <source>
        <dbReference type="ARBA" id="ARBA00023002"/>
    </source>
</evidence>
<evidence type="ECO:0000259" key="5">
    <source>
        <dbReference type="Pfam" id="PF00296"/>
    </source>
</evidence>
<dbReference type="AlphaFoldDB" id="A0A6J6V4P3"/>
<evidence type="ECO:0000313" key="6">
    <source>
        <dbReference type="EMBL" id="CAB4766023.1"/>
    </source>
</evidence>
<keyword evidence="4" id="KW-0503">Monooxygenase</keyword>
<evidence type="ECO:0000256" key="2">
    <source>
        <dbReference type="ARBA" id="ARBA00022643"/>
    </source>
</evidence>
<evidence type="ECO:0000256" key="1">
    <source>
        <dbReference type="ARBA" id="ARBA00022630"/>
    </source>
</evidence>
<accession>A0A6J6V4P3</accession>
<evidence type="ECO:0000256" key="4">
    <source>
        <dbReference type="ARBA" id="ARBA00023033"/>
    </source>
</evidence>
<reference evidence="6" key="1">
    <citation type="submission" date="2020-05" db="EMBL/GenBank/DDBJ databases">
        <authorList>
            <person name="Chiriac C."/>
            <person name="Salcher M."/>
            <person name="Ghai R."/>
            <person name="Kavagutti S V."/>
        </authorList>
    </citation>
    <scope>NUCLEOTIDE SEQUENCE</scope>
</reference>
<dbReference type="Gene3D" id="3.20.20.30">
    <property type="entry name" value="Luciferase-like domain"/>
    <property type="match status" value="1"/>
</dbReference>
<protein>
    <submittedName>
        <fullName evidence="6">Unannotated protein</fullName>
    </submittedName>
</protein>
<proteinExistence type="predicted"/>
<gene>
    <name evidence="6" type="ORF">UFOPK2855_01014</name>
</gene>
<dbReference type="InterPro" id="IPR050172">
    <property type="entry name" value="SsuD_RutA_monooxygenase"/>
</dbReference>
<dbReference type="EMBL" id="CAEZZK010000213">
    <property type="protein sequence ID" value="CAB4766023.1"/>
    <property type="molecule type" value="Genomic_DNA"/>
</dbReference>
<dbReference type="InterPro" id="IPR036661">
    <property type="entry name" value="Luciferase-like_sf"/>
</dbReference>
<dbReference type="GO" id="GO:0008726">
    <property type="term" value="F:alkanesulfonate monooxygenase activity"/>
    <property type="evidence" value="ECO:0007669"/>
    <property type="project" value="TreeGrafter"/>
</dbReference>
<dbReference type="SUPFAM" id="SSF51679">
    <property type="entry name" value="Bacterial luciferase-like"/>
    <property type="match status" value="1"/>
</dbReference>
<sequence>MEAWTTLTWLAAKFPDVMLCHHVLGQGYRNPALTAKMAATLQVLSGNRFMLGIGAGWREDEYLSYGYEFPRPAVRFAQLEDLIHICRTMWTSDNPIYEGKHYSVSGAAAPPKPSVMPPICIGAYGEQIGLPMVGRLADVWNSSLHGNEDQWIKKRDIVRASAQQAGRDPKSIEISLTIERPLPTTDSESAQFADDLRHLIELDVSHFVLDFGHPKSTEPVLRFIEQVMQPIKTDF</sequence>
<dbReference type="PANTHER" id="PTHR42847:SF4">
    <property type="entry name" value="ALKANESULFONATE MONOOXYGENASE-RELATED"/>
    <property type="match status" value="1"/>
</dbReference>
<dbReference type="GO" id="GO:0046306">
    <property type="term" value="P:alkanesulfonate catabolic process"/>
    <property type="evidence" value="ECO:0007669"/>
    <property type="project" value="TreeGrafter"/>
</dbReference>
<dbReference type="InterPro" id="IPR011251">
    <property type="entry name" value="Luciferase-like_dom"/>
</dbReference>
<organism evidence="6">
    <name type="scientific">freshwater metagenome</name>
    <dbReference type="NCBI Taxonomy" id="449393"/>
    <lineage>
        <taxon>unclassified sequences</taxon>
        <taxon>metagenomes</taxon>
        <taxon>ecological metagenomes</taxon>
    </lineage>
</organism>
<keyword evidence="2" id="KW-0288">FMN</keyword>
<feature type="domain" description="Luciferase-like" evidence="5">
    <location>
        <begin position="2"/>
        <end position="178"/>
    </location>
</feature>
<dbReference type="PANTHER" id="PTHR42847">
    <property type="entry name" value="ALKANESULFONATE MONOOXYGENASE"/>
    <property type="match status" value="1"/>
</dbReference>
<dbReference type="Pfam" id="PF00296">
    <property type="entry name" value="Bac_luciferase"/>
    <property type="match status" value="1"/>
</dbReference>
<keyword evidence="1" id="KW-0285">Flavoprotein</keyword>
<keyword evidence="3" id="KW-0560">Oxidoreductase</keyword>